<protein>
    <submittedName>
        <fullName evidence="3">Filamentous hemagglutinin family outer membrane protein</fullName>
    </submittedName>
</protein>
<accession>K9VHP6</accession>
<feature type="signal peptide" evidence="1">
    <location>
        <begin position="1"/>
        <end position="23"/>
    </location>
</feature>
<dbReference type="Proteomes" id="UP000010478">
    <property type="component" value="Chromosome"/>
</dbReference>
<dbReference type="SUPFAM" id="SSF51126">
    <property type="entry name" value="Pectin lyase-like"/>
    <property type="match status" value="1"/>
</dbReference>
<keyword evidence="1" id="KW-0732">Signal</keyword>
<name>K9VHP6_9CYAN</name>
<dbReference type="InterPro" id="IPR024983">
    <property type="entry name" value="CHAT_dom"/>
</dbReference>
<feature type="domain" description="Filamentous haemagglutinin FhaB/tRNA nuclease CdiA-like TPS" evidence="2">
    <location>
        <begin position="28"/>
        <end position="142"/>
    </location>
</feature>
<proteinExistence type="predicted"/>
<sequence length="1623" mass="166311" precursor="true">MTYFRSALILTLGFGLLPLAVRSQPVVPAADGTNTVVKSDQNRTDISGGQLSGNGANLFHSFSQFNLSEGQIANFLTNPNIQNILGRISGDNVSVINGLISVSGGNSNLFLMNPAGIVFGQNARLNVPGSFFATTATGIGFGDRWFNSAGINDYKALLGNPNQFNFNNSQVGAIVNAGNLAVGSGQSLTLLGGTVINTGQLSAPNGQVTVAAVPGQNSVRISQVGNLLSLEITPSLQSEKSALAPVSLPQLLTGPGAASATGLTTNEQGQLVLTGGQTVSAVAGSAIVSGSVNVFGLSGNAGGTVNILGEKVGLFGANINASGTDGGGTVRVGGGFRGMEPVPNALVTYVSPDSTIAANAIDRGNGGTAVIWSDNTTRFFGNISARGGIAAGNGGKVEVSGKNALTFQGEVDTRATNGAIGNLWLDPANITIVSGNGDTNARSTGGELEPAPQPNETSISELQLEQMAAGSNVVLDTPGYITLQDLPDNQLSLQARTGDTVTFRAGGVFFVNDSKDSIETQGGNINIFASSISLGGLNANGGNIALTGNGIDLRGGSNSVSSAGGTIRLQPNDSRAIRIGGTGDILGILDLTATDLGALAGGFGSIAIGRENGSSSSIAIVAPITFNSPLTLQGSSIAIDHPLNTSGSASLTLDAPQTDLGANIATSGADLTFTGNASLNADVALSAEVTGSILFSGSLDGSRALRLDAGRVLFGATVGQAAPLASLTVNARSTEVSGNIATSGDMTFNSNVTVDRTAALAATTGNIAFANTLDSTPGRANNLTLRAGGNITFDGRVGQTQRLGRLSADAASVTAASTIAACSLSVNARDSATFGGDSTTALGADIKAGNVLLEGNFRTDGGSVNLQGSREVRTGNITSNGGRIRVEGNTVAAGAIDSSSAGTGGAIALQTNAGPLTAGALNASGAIGGNIAVTSSSGISALDLNSSSTSNGNGGGVSLSATDNIQLGSINAQGGPGGAGGSVDVTTPGLFRSNNVFNDISGNSSSISTAGGAGAGRIAIRHGGGIDRPFVVGGAIDNGTLGSINAGAGNAILPSLAFGETYTQGSLPNQISLITPGAPSTPAPIPPPIPPPIPAPIPAPIPEPIPAPPLVPVVPVNPDPAQSLPASLQVELRSQSRYKTPEISPDIFAPSRRLDSAGSGVLAFEEIFTREYEKYLDLPARTPISNMSVIYETLRKNEQITGIKSAIIYMNWVSGSAAAAKENGSVLVASQDLSNLLPVRKHLASQPPHPLEDKLTQRLQPDGKEVSDVPNGEHLELVLVTANAQPQRVLIPATTRWQVLQLADALQSEITNPRKRSSISYLDTAQKLYRWLIAPVAAELTALKIDNLIVIPAAGLRSVPFVALHDGKGFLVEKYSISVMPSLSLTDTRYDNIADDEVLAMGASVFEDKAPLPAVPVELESIAPPSEGKSFLNQDFTLGNLQAQRANRPFGIIHLATHSEFQPGEPKNSYIQLWDTKLRIDQMRQLRWNEPPVNLLVLSACSTALGDEEAELGFAGLAVASGAKSALASLWEVSDEGTLGLMTEFYRQLRAPRRGGNLMIKAEALRRAQLQMLQGRVRIQDGMLRVEGLSGSLILPPEIAARGDRVLLHPYYWAAFTMIGNPW</sequence>
<dbReference type="NCBIfam" id="TIGR01901">
    <property type="entry name" value="adhes_NPXG"/>
    <property type="match status" value="1"/>
</dbReference>
<dbReference type="EMBL" id="CP003614">
    <property type="protein sequence ID" value="AFZ07486.1"/>
    <property type="molecule type" value="Genomic_DNA"/>
</dbReference>
<dbReference type="HOGENOM" id="CLU_001178_0_0_3"/>
<dbReference type="RefSeq" id="WP_015176764.1">
    <property type="nucleotide sequence ID" value="NC_019729.1"/>
</dbReference>
<evidence type="ECO:0000259" key="2">
    <source>
        <dbReference type="SMART" id="SM00912"/>
    </source>
</evidence>
<dbReference type="SMART" id="SM00912">
    <property type="entry name" value="Haemagg_act"/>
    <property type="match status" value="1"/>
</dbReference>
<dbReference type="Gene3D" id="2.160.20.10">
    <property type="entry name" value="Single-stranded right-handed beta-helix, Pectin lyase-like"/>
    <property type="match status" value="2"/>
</dbReference>
<dbReference type="InterPro" id="IPR008638">
    <property type="entry name" value="FhaB/CdiA-like_TPS"/>
</dbReference>
<organism evidence="3 4">
    <name type="scientific">Phormidium nigroviride PCC 7112</name>
    <dbReference type="NCBI Taxonomy" id="179408"/>
    <lineage>
        <taxon>Bacteria</taxon>
        <taxon>Bacillati</taxon>
        <taxon>Cyanobacteriota</taxon>
        <taxon>Cyanophyceae</taxon>
        <taxon>Oscillatoriophycideae</taxon>
        <taxon>Oscillatoriales</taxon>
        <taxon>Oscillatoriaceae</taxon>
        <taxon>Phormidium</taxon>
    </lineage>
</organism>
<keyword evidence="4" id="KW-1185">Reference proteome</keyword>
<reference evidence="3 4" key="1">
    <citation type="submission" date="2012-05" db="EMBL/GenBank/DDBJ databases">
        <title>Finished chromosome of genome of Oscillatoria sp. PCC 7112.</title>
        <authorList>
            <consortium name="US DOE Joint Genome Institute"/>
            <person name="Gugger M."/>
            <person name="Coursin T."/>
            <person name="Rippka R."/>
            <person name="Tandeau De Marsac N."/>
            <person name="Huntemann M."/>
            <person name="Wei C.-L."/>
            <person name="Han J."/>
            <person name="Detter J.C."/>
            <person name="Han C."/>
            <person name="Tapia R."/>
            <person name="Davenport K."/>
            <person name="Daligault H."/>
            <person name="Erkkila T."/>
            <person name="Gu W."/>
            <person name="Munk A.C.C."/>
            <person name="Teshima H."/>
            <person name="Xu Y."/>
            <person name="Chain P."/>
            <person name="Chen A."/>
            <person name="Krypides N."/>
            <person name="Mavromatis K."/>
            <person name="Markowitz V."/>
            <person name="Szeto E."/>
            <person name="Ivanova N."/>
            <person name="Mikhailova N."/>
            <person name="Ovchinnikova G."/>
            <person name="Pagani I."/>
            <person name="Pati A."/>
            <person name="Goodwin L."/>
            <person name="Peters L."/>
            <person name="Pitluck S."/>
            <person name="Woyke T."/>
            <person name="Kerfeld C."/>
        </authorList>
    </citation>
    <scope>NUCLEOTIDE SEQUENCE [LARGE SCALE GENOMIC DNA]</scope>
    <source>
        <strain evidence="3 4">PCC 7112</strain>
    </source>
</reference>
<evidence type="ECO:0000313" key="3">
    <source>
        <dbReference type="EMBL" id="AFZ07486.1"/>
    </source>
</evidence>
<evidence type="ECO:0000313" key="4">
    <source>
        <dbReference type="Proteomes" id="UP000010478"/>
    </source>
</evidence>
<dbReference type="KEGG" id="oni:Osc7112_3095"/>
<dbReference type="eggNOG" id="COG4995">
    <property type="taxonomic scope" value="Bacteria"/>
</dbReference>
<dbReference type="OrthoDB" id="433405at2"/>
<dbReference type="eggNOG" id="COG3210">
    <property type="taxonomic scope" value="Bacteria"/>
</dbReference>
<dbReference type="Pfam" id="PF05860">
    <property type="entry name" value="TPS"/>
    <property type="match status" value="1"/>
</dbReference>
<evidence type="ECO:0000256" key="1">
    <source>
        <dbReference type="SAM" id="SignalP"/>
    </source>
</evidence>
<dbReference type="STRING" id="179408.Osc7112_3095"/>
<gene>
    <name evidence="3" type="ORF">Osc7112_3095</name>
</gene>
<dbReference type="InterPro" id="IPR011050">
    <property type="entry name" value="Pectin_lyase_fold/virulence"/>
</dbReference>
<dbReference type="InterPro" id="IPR012334">
    <property type="entry name" value="Pectin_lyas_fold"/>
</dbReference>
<dbReference type="Pfam" id="PF12770">
    <property type="entry name" value="CHAT"/>
    <property type="match status" value="1"/>
</dbReference>
<feature type="chain" id="PRO_5003937055" evidence="1">
    <location>
        <begin position="24"/>
        <end position="1623"/>
    </location>
</feature>